<dbReference type="Gene3D" id="3.40.640.10">
    <property type="entry name" value="Type I PLP-dependent aspartate aminotransferase-like (Major domain)"/>
    <property type="match status" value="1"/>
</dbReference>
<dbReference type="InterPro" id="IPR000192">
    <property type="entry name" value="Aminotrans_V_dom"/>
</dbReference>
<reference evidence="4" key="1">
    <citation type="submission" date="2021-01" db="EMBL/GenBank/DDBJ databases">
        <authorList>
            <person name="Corre E."/>
            <person name="Pelletier E."/>
            <person name="Niang G."/>
            <person name="Scheremetjew M."/>
            <person name="Finn R."/>
            <person name="Kale V."/>
            <person name="Holt S."/>
            <person name="Cochrane G."/>
            <person name="Meng A."/>
            <person name="Brown T."/>
            <person name="Cohen L."/>
        </authorList>
    </citation>
    <scope>NUCLEOTIDE SEQUENCE</scope>
    <source>
        <strain evidence="4">Clade-D-RCC2572</strain>
    </source>
</reference>
<dbReference type="SUPFAM" id="SSF52402">
    <property type="entry name" value="Adenine nucleotide alpha hydrolases-like"/>
    <property type="match status" value="1"/>
</dbReference>
<feature type="domain" description="tRNA(Ile)-lysidine/2-thiocytidine synthase N-terminal" evidence="3">
    <location>
        <begin position="836"/>
        <end position="1003"/>
    </location>
</feature>
<evidence type="ECO:0000259" key="2">
    <source>
        <dbReference type="Pfam" id="PF00266"/>
    </source>
</evidence>
<dbReference type="Pfam" id="PF00266">
    <property type="entry name" value="Aminotran_5"/>
    <property type="match status" value="1"/>
</dbReference>
<dbReference type="Gene3D" id="3.90.1150.10">
    <property type="entry name" value="Aspartate Aminotransferase, domain 1"/>
    <property type="match status" value="1"/>
</dbReference>
<dbReference type="AlphaFoldDB" id="A0A7S0KM45"/>
<dbReference type="EMBL" id="HBEW01006240">
    <property type="protein sequence ID" value="CAD8585114.1"/>
    <property type="molecule type" value="Transcribed_RNA"/>
</dbReference>
<dbReference type="PANTHER" id="PTHR43686:SF1">
    <property type="entry name" value="AMINOTRAN_5 DOMAIN-CONTAINING PROTEIN"/>
    <property type="match status" value="1"/>
</dbReference>
<feature type="region of interest" description="Disordered" evidence="1">
    <location>
        <begin position="694"/>
        <end position="713"/>
    </location>
</feature>
<organism evidence="4">
    <name type="scientific">Ostreococcus mediterraneus</name>
    <dbReference type="NCBI Taxonomy" id="1486918"/>
    <lineage>
        <taxon>Eukaryota</taxon>
        <taxon>Viridiplantae</taxon>
        <taxon>Chlorophyta</taxon>
        <taxon>Mamiellophyceae</taxon>
        <taxon>Mamiellales</taxon>
        <taxon>Bathycoccaceae</taxon>
        <taxon>Ostreococcus</taxon>
    </lineage>
</organism>
<gene>
    <name evidence="4" type="ORF">OMED0929_LOCUS5278</name>
</gene>
<proteinExistence type="predicted"/>
<name>A0A7S0KM45_9CHLO</name>
<dbReference type="InterPro" id="IPR015421">
    <property type="entry name" value="PyrdxlP-dep_Trfase_major"/>
</dbReference>
<dbReference type="InterPro" id="IPR015424">
    <property type="entry name" value="PyrdxlP-dep_Trfase"/>
</dbReference>
<evidence type="ECO:0000256" key="1">
    <source>
        <dbReference type="SAM" id="MobiDB-lite"/>
    </source>
</evidence>
<dbReference type="InterPro" id="IPR014729">
    <property type="entry name" value="Rossmann-like_a/b/a_fold"/>
</dbReference>
<feature type="domain" description="Aminotransferase class V" evidence="2">
    <location>
        <begin position="55"/>
        <end position="492"/>
    </location>
</feature>
<dbReference type="InterPro" id="IPR015422">
    <property type="entry name" value="PyrdxlP-dep_Trfase_small"/>
</dbReference>
<evidence type="ECO:0000259" key="3">
    <source>
        <dbReference type="Pfam" id="PF01171"/>
    </source>
</evidence>
<evidence type="ECO:0008006" key="5">
    <source>
        <dbReference type="Google" id="ProtNLM"/>
    </source>
</evidence>
<dbReference type="CDD" id="cd24138">
    <property type="entry name" value="TtcA-like"/>
    <property type="match status" value="1"/>
</dbReference>
<protein>
    <recommendedName>
        <fullName evidence="5">Aminotransferase class V domain-containing protein</fullName>
    </recommendedName>
</protein>
<evidence type="ECO:0000313" key="4">
    <source>
        <dbReference type="EMBL" id="CAD8585114.1"/>
    </source>
</evidence>
<accession>A0A7S0KM45</accession>
<dbReference type="PANTHER" id="PTHR43686">
    <property type="entry name" value="SULFURTRANSFERASE-RELATED"/>
    <property type="match status" value="1"/>
</dbReference>
<feature type="region of interest" description="Disordered" evidence="1">
    <location>
        <begin position="1"/>
        <end position="24"/>
    </location>
</feature>
<sequence>MAMAMAAGDGASSVRARTDGEDGRERVADTLARVRRDMVGYASTCSGAFGTKTLVYADWTASGRASRSIERAIRERVLPTYANTHTTTSTTGAQSTCFRQEARQVIAQCVNARVGYSDKHADVVTFAGSGSTSAIDRLCRALGAHVPLPERAPVEARPVVFVGPHEHHSNILPWRESCAVVVEIPEDATTGTVDVMALRAALKAYSSHATLIGSFSAASNVTGVRADVDLITETLHRGGALAFWDYAAAAPYVGIDMNPVVFDADTGELNPFVYKDAVFISPHKLPGGPGTPGILVAKRALFTNEVPSEPGGGTVFYVTSDDHRYLSNRVEREEGGTQDIIGSVRAGLAFQVKAAVGTSVIEAAEDALQRRMFASLSTNENICLLGPEASEHTKRLPIVSFLARAPATAMRDGTMKSRFSHYSFTCAVLNDVFGIQARGGCACAGPYAHRLLGLSPEDAAAIEAHLLDKAEVLRPGFARVSLPYFASDAEIDYTLAAVHAVATHGWRLLPVYRMDAKTGEWRHVARARSFPERKWLAHMKFPLADDDEEANAAIPSEDDIATALREQMRIGLRILETCGQYRDGEQEVRTKNGQLRMPNTGGNASDERMMLAGGRDDDESRLSYVGDDDVDVARDAATSVERGDALRWFMFPSEAISLLQTALAEASVNGILPLTFVPPSGPIAGALKPPNMCGARESQPNAHGQKYRTESRKHPLRVNEQLGNIRSGYIQQRAAPLCTGDAKVAQKKPNGISEAKDATRIQPSVSAREVQLEVPDDEEQSTVEISEAVVVAASSPTKKDNTKPNKNKFFKPSQKLLRHVNAAVCDFDMIEPGDRILLGLSGGKDSLAMLHIMLTLQSRCPPENRFTLACATVDPGTEAFNPRPLIPYVESLGVEYHYLDENIMAMANEHMTGDSICAFCARMKRGALYTCCRTHGYNKLILAQHLDDCVESFLMSTMYNGTMRTMKASYLIDEGDVTVIRPAIYLREKMLRDFSYEAGLPVINENCPACFEAPKERNHIKKLLAREEGVFPTLYSSMRNALRPLFDPAAMDILKMIGETIDSRNKWRGRAKEQRAASIASGKCAPKRIDNVEQVSTDVEISEGRTVSLAEATEAQLLVELTARRRERLRRVGGKVVDSELNEDLTEKQLYCTAEGCQRK</sequence>
<dbReference type="Gene3D" id="3.40.50.620">
    <property type="entry name" value="HUPs"/>
    <property type="match status" value="1"/>
</dbReference>
<dbReference type="InterPro" id="IPR011063">
    <property type="entry name" value="TilS/TtcA_N"/>
</dbReference>
<dbReference type="SUPFAM" id="SSF53383">
    <property type="entry name" value="PLP-dependent transferases"/>
    <property type="match status" value="1"/>
</dbReference>
<dbReference type="Pfam" id="PF01171">
    <property type="entry name" value="ATP_bind_3"/>
    <property type="match status" value="1"/>
</dbReference>